<dbReference type="RefSeq" id="WP_090196455.1">
    <property type="nucleotide sequence ID" value="NZ_LT629785.1"/>
</dbReference>
<dbReference type="NCBIfam" id="NF008432">
    <property type="entry name" value="PRK11272.1"/>
    <property type="match status" value="1"/>
</dbReference>
<evidence type="ECO:0000313" key="9">
    <source>
        <dbReference type="Proteomes" id="UP000243232"/>
    </source>
</evidence>
<feature type="transmembrane region" description="Helical" evidence="6">
    <location>
        <begin position="152"/>
        <end position="170"/>
    </location>
</feature>
<dbReference type="EMBL" id="LT629785">
    <property type="protein sequence ID" value="SDU26923.1"/>
    <property type="molecule type" value="Genomic_DNA"/>
</dbReference>
<keyword evidence="3 6" id="KW-0812">Transmembrane</keyword>
<evidence type="ECO:0000256" key="3">
    <source>
        <dbReference type="ARBA" id="ARBA00022692"/>
    </source>
</evidence>
<feature type="domain" description="EamA" evidence="7">
    <location>
        <begin position="152"/>
        <end position="285"/>
    </location>
</feature>
<dbReference type="PANTHER" id="PTHR32322:SF2">
    <property type="entry name" value="EAMA DOMAIN-CONTAINING PROTEIN"/>
    <property type="match status" value="1"/>
</dbReference>
<dbReference type="Pfam" id="PF00892">
    <property type="entry name" value="EamA"/>
    <property type="match status" value="2"/>
</dbReference>
<evidence type="ECO:0000256" key="6">
    <source>
        <dbReference type="SAM" id="Phobius"/>
    </source>
</evidence>
<comment type="subcellular location">
    <subcellularLocation>
        <location evidence="1">Membrane</location>
        <topology evidence="1">Multi-pass membrane protein</topology>
    </subcellularLocation>
</comment>
<dbReference type="GO" id="GO:0016020">
    <property type="term" value="C:membrane"/>
    <property type="evidence" value="ECO:0007669"/>
    <property type="project" value="UniProtKB-SubCell"/>
</dbReference>
<keyword evidence="4 6" id="KW-1133">Transmembrane helix</keyword>
<keyword evidence="5 6" id="KW-0472">Membrane</keyword>
<proteinExistence type="inferred from homology"/>
<feature type="domain" description="EamA" evidence="7">
    <location>
        <begin position="13"/>
        <end position="141"/>
    </location>
</feature>
<feature type="transmembrane region" description="Helical" evidence="6">
    <location>
        <begin position="95"/>
        <end position="118"/>
    </location>
</feature>
<dbReference type="InterPro" id="IPR050638">
    <property type="entry name" value="AA-Vitamin_Transporters"/>
</dbReference>
<dbReference type="STRING" id="364197.SAMN05216296_2760"/>
<keyword evidence="9" id="KW-1185">Reference proteome</keyword>
<evidence type="ECO:0000256" key="5">
    <source>
        <dbReference type="ARBA" id="ARBA00023136"/>
    </source>
</evidence>
<dbReference type="PANTHER" id="PTHR32322">
    <property type="entry name" value="INNER MEMBRANE TRANSPORTER"/>
    <property type="match status" value="1"/>
</dbReference>
<feature type="transmembrane region" description="Helical" evidence="6">
    <location>
        <begin position="38"/>
        <end position="57"/>
    </location>
</feature>
<protein>
    <submittedName>
        <fullName evidence="8">Carboxylate/amino acid/amine transporter</fullName>
    </submittedName>
</protein>
<evidence type="ECO:0000256" key="1">
    <source>
        <dbReference type="ARBA" id="ARBA00004141"/>
    </source>
</evidence>
<feature type="transmembrane region" description="Helical" evidence="6">
    <location>
        <begin position="69"/>
        <end position="89"/>
    </location>
</feature>
<dbReference type="InterPro" id="IPR037185">
    <property type="entry name" value="EmrE-like"/>
</dbReference>
<organism evidence="8 9">
    <name type="scientific">Pseudomonas pohangensis</name>
    <dbReference type="NCBI Taxonomy" id="364197"/>
    <lineage>
        <taxon>Bacteria</taxon>
        <taxon>Pseudomonadati</taxon>
        <taxon>Pseudomonadota</taxon>
        <taxon>Gammaproteobacteria</taxon>
        <taxon>Pseudomonadales</taxon>
        <taxon>Pseudomonadaceae</taxon>
        <taxon>Pseudomonas</taxon>
    </lineage>
</organism>
<evidence type="ECO:0000259" key="7">
    <source>
        <dbReference type="Pfam" id="PF00892"/>
    </source>
</evidence>
<evidence type="ECO:0000256" key="4">
    <source>
        <dbReference type="ARBA" id="ARBA00022989"/>
    </source>
</evidence>
<feature type="transmembrane region" description="Helical" evidence="6">
    <location>
        <begin position="125"/>
        <end position="146"/>
    </location>
</feature>
<accession>A0A1H2H540</accession>
<dbReference type="InterPro" id="IPR000620">
    <property type="entry name" value="EamA_dom"/>
</dbReference>
<dbReference type="OrthoDB" id="9812547at2"/>
<reference evidence="9" key="1">
    <citation type="submission" date="2016-10" db="EMBL/GenBank/DDBJ databases">
        <authorList>
            <person name="Varghese N."/>
            <person name="Submissions S."/>
        </authorList>
    </citation>
    <scope>NUCLEOTIDE SEQUENCE [LARGE SCALE GENOMIC DNA]</scope>
    <source>
        <strain evidence="9">DSM 17875</strain>
    </source>
</reference>
<gene>
    <name evidence="8" type="ORF">SAMN05216296_2760</name>
</gene>
<feature type="transmembrane region" description="Helical" evidence="6">
    <location>
        <begin position="213"/>
        <end position="234"/>
    </location>
</feature>
<sequence>MSVRRLPLLLIGAFLALYLIWGSTYLAIRIGVESWPPLLMAGLRFLLAGSILFVWLRRRGVTSPGWLQWRNAGLLGVLLLACGNGGVTVAEHRGVASGVAALAIATVPLFALLFGLLWGERNTRLEWCGILLGLLGIVLLNAGSNLQGSPQGALLVLFAAATWAFGSMWSKRLALPAGAMNTAAQMLVGGSVLLLASLFSGERLQHMPSLAGWAALGYLVLFGSIIAFSAYLYLLKTVRPAAATSYAYVNPPVAVLLGISFAGEQIGHEEWLAMAVIVLAVLLITLPQWRRQI</sequence>
<dbReference type="AlphaFoldDB" id="A0A1H2H540"/>
<name>A0A1H2H540_9PSED</name>
<feature type="transmembrane region" description="Helical" evidence="6">
    <location>
        <begin position="271"/>
        <end position="289"/>
    </location>
</feature>
<dbReference type="SUPFAM" id="SSF103481">
    <property type="entry name" value="Multidrug resistance efflux transporter EmrE"/>
    <property type="match status" value="2"/>
</dbReference>
<evidence type="ECO:0000313" key="8">
    <source>
        <dbReference type="EMBL" id="SDU26923.1"/>
    </source>
</evidence>
<comment type="similarity">
    <text evidence="2">Belongs to the EamA transporter family.</text>
</comment>
<dbReference type="Proteomes" id="UP000243232">
    <property type="component" value="Chromosome I"/>
</dbReference>
<feature type="transmembrane region" description="Helical" evidence="6">
    <location>
        <begin position="182"/>
        <end position="201"/>
    </location>
</feature>
<feature type="transmembrane region" description="Helical" evidence="6">
    <location>
        <begin position="246"/>
        <end position="265"/>
    </location>
</feature>
<evidence type="ECO:0000256" key="2">
    <source>
        <dbReference type="ARBA" id="ARBA00007362"/>
    </source>
</evidence>